<dbReference type="RefSeq" id="WP_158206137.1">
    <property type="nucleotide sequence ID" value="NZ_WSZK01000036.1"/>
</dbReference>
<name>A0A6B0GQX2_9EURY</name>
<accession>A0A6B0GQX2</accession>
<comment type="caution">
    <text evidence="2">The sequence shown here is derived from an EMBL/GenBank/DDBJ whole genome shotgun (WGS) entry which is preliminary data.</text>
</comment>
<evidence type="ECO:0000256" key="1">
    <source>
        <dbReference type="SAM" id="MobiDB-lite"/>
    </source>
</evidence>
<evidence type="ECO:0000313" key="2">
    <source>
        <dbReference type="EMBL" id="MWG36481.1"/>
    </source>
</evidence>
<evidence type="ECO:0008006" key="4">
    <source>
        <dbReference type="Google" id="ProtNLM"/>
    </source>
</evidence>
<dbReference type="EMBL" id="WSZK01000036">
    <property type="protein sequence ID" value="MWG36481.1"/>
    <property type="molecule type" value="Genomic_DNA"/>
</dbReference>
<feature type="region of interest" description="Disordered" evidence="1">
    <location>
        <begin position="14"/>
        <end position="36"/>
    </location>
</feature>
<sequence>MSYRDRFRAALAAATDAVPSPTTRSPAGRRFYSAGSGIDRDKPPKDAYDLYRQQAKTGLLVPPAIDTWVSEVCRPGAQATAENDDLRDDLNEWAATCAFYAGEADEPLDALLRFSVYNYFVDGEPLIEHVWNDPSIEDDEQRKLLSLKPFDPKTVRFLTYEGTSILVRPENKGRPQTAGGLQVDDAAPTNDREEYAAFVQYPEGNFGWDERNRVPLSQNDVTRIPRKPTFDARTATETHAGTLDSGSIRGTSLVESISEEEKRLRARLQDYNGSIAGMAYPRLKVQFEDYQVGEGANAEVVKWDDPDIKAYMGHYDREEDDQQYSPGDNWVDPGGKFGSPPGVDTEVIPGQVPDIDDSIQTSIDLIASGLGVPKYRIGYADDLNRRISEELADDFQRDVLSVRRLFERKLSPIFELKAEEFAREDDTAYGEEDLDGVGLSIATDETDSVVRDEEFDAEKFRNLMQGLSAWADSSAKLNFPTAWVADELNVALEEYDEDEEALQSTMERMADQAGVTAPDASEFLPEGESGGDSESEG</sequence>
<feature type="region of interest" description="Disordered" evidence="1">
    <location>
        <begin position="510"/>
        <end position="537"/>
    </location>
</feature>
<gene>
    <name evidence="2" type="ORF">GQS65_18655</name>
</gene>
<dbReference type="OrthoDB" id="385406at2157"/>
<dbReference type="AlphaFoldDB" id="A0A6B0GQX2"/>
<dbReference type="Proteomes" id="UP000451471">
    <property type="component" value="Unassembled WGS sequence"/>
</dbReference>
<reference evidence="2 3" key="1">
    <citation type="submission" date="2019-12" db="EMBL/GenBank/DDBJ databases">
        <title>Halocatena pleomorpha gen. nov. sp. nov., an extremely halophilic archaeon of family Halobacteriaceae isolated from saltpan soil.</title>
        <authorList>
            <person name="Pal Y."/>
            <person name="Verma A."/>
            <person name="Krishnamurthi S."/>
            <person name="Kumar P."/>
        </authorList>
    </citation>
    <scope>NUCLEOTIDE SEQUENCE [LARGE SCALE GENOMIC DNA]</scope>
    <source>
        <strain evidence="2 3">JCM 16495</strain>
    </source>
</reference>
<proteinExistence type="predicted"/>
<organism evidence="2 3">
    <name type="scientific">Halomarina oriensis</name>
    <dbReference type="NCBI Taxonomy" id="671145"/>
    <lineage>
        <taxon>Archaea</taxon>
        <taxon>Methanobacteriati</taxon>
        <taxon>Methanobacteriota</taxon>
        <taxon>Stenosarchaea group</taxon>
        <taxon>Halobacteria</taxon>
        <taxon>Halobacteriales</taxon>
        <taxon>Natronomonadaceae</taxon>
        <taxon>Halomarina</taxon>
    </lineage>
</organism>
<evidence type="ECO:0000313" key="3">
    <source>
        <dbReference type="Proteomes" id="UP000451471"/>
    </source>
</evidence>
<protein>
    <recommendedName>
        <fullName evidence="4">Phage portal protein</fullName>
    </recommendedName>
</protein>
<keyword evidence="3" id="KW-1185">Reference proteome</keyword>